<dbReference type="Proteomes" id="UP000474567">
    <property type="component" value="Unassembled WGS sequence"/>
</dbReference>
<protein>
    <submittedName>
        <fullName evidence="1">Uncharacterized protein</fullName>
    </submittedName>
</protein>
<gene>
    <name evidence="1" type="ORF">FLACOL7796_03439</name>
</gene>
<proteinExistence type="predicted"/>
<sequence>MEIKTLQKYLGMAVHFIYYHHHRLNNEKVFEDDYWEHLLKTGTLEYWEMLHKCLDFALTQDDYCLSIVDSPFKERHSEADIKLFFEKFHVYLRACLQVKFDGLTP</sequence>
<organism evidence="1 2">
    <name type="scientific">Flavobacterium collinsii</name>
    <dbReference type="NCBI Taxonomy" id="1114861"/>
    <lineage>
        <taxon>Bacteria</taxon>
        <taxon>Pseudomonadati</taxon>
        <taxon>Bacteroidota</taxon>
        <taxon>Flavobacteriia</taxon>
        <taxon>Flavobacteriales</taxon>
        <taxon>Flavobacteriaceae</taxon>
        <taxon>Flavobacterium</taxon>
    </lineage>
</organism>
<dbReference type="EMBL" id="CADCST010000105">
    <property type="protein sequence ID" value="CAA9200781.1"/>
    <property type="molecule type" value="Genomic_DNA"/>
</dbReference>
<keyword evidence="2" id="KW-1185">Reference proteome</keyword>
<evidence type="ECO:0000313" key="2">
    <source>
        <dbReference type="Proteomes" id="UP000474567"/>
    </source>
</evidence>
<reference evidence="1 2" key="1">
    <citation type="submission" date="2020-02" db="EMBL/GenBank/DDBJ databases">
        <authorList>
            <person name="Criscuolo A."/>
        </authorList>
    </citation>
    <scope>NUCLEOTIDE SEQUENCE [LARGE SCALE GENOMIC DNA]</scope>
    <source>
        <strain evidence="1">CECT7796</strain>
    </source>
</reference>
<dbReference type="RefSeq" id="WP_173967310.1">
    <property type="nucleotide sequence ID" value="NZ_CADCST010000105.1"/>
</dbReference>
<name>A0ABM8KM54_9FLAO</name>
<accession>A0ABM8KM54</accession>
<evidence type="ECO:0000313" key="1">
    <source>
        <dbReference type="EMBL" id="CAA9200781.1"/>
    </source>
</evidence>
<comment type="caution">
    <text evidence="1">The sequence shown here is derived from an EMBL/GenBank/DDBJ whole genome shotgun (WGS) entry which is preliminary data.</text>
</comment>